<comment type="cofactor">
    <cofactor evidence="1">
        <name>Zn(2+)</name>
        <dbReference type="ChEBI" id="CHEBI:29105"/>
    </cofactor>
</comment>
<dbReference type="PANTHER" id="PTHR42940:SF3">
    <property type="entry name" value="ALCOHOL DEHYDROGENASE 1-RELATED"/>
    <property type="match status" value="1"/>
</dbReference>
<keyword evidence="5" id="KW-0520">NAD</keyword>
<proteinExistence type="predicted"/>
<dbReference type="GeneID" id="80878384"/>
<dbReference type="GO" id="GO:0046872">
    <property type="term" value="F:metal ion binding"/>
    <property type="evidence" value="ECO:0007669"/>
    <property type="project" value="UniProtKB-KW"/>
</dbReference>
<dbReference type="EMBL" id="CP115613">
    <property type="protein sequence ID" value="WBW75629.1"/>
    <property type="molecule type" value="Genomic_DNA"/>
</dbReference>
<evidence type="ECO:0000256" key="3">
    <source>
        <dbReference type="ARBA" id="ARBA00022833"/>
    </source>
</evidence>
<dbReference type="RefSeq" id="XP_056039872.1">
    <property type="nucleotide sequence ID" value="XM_056183695.1"/>
</dbReference>
<dbReference type="KEGG" id="som:SOMG_04919"/>
<keyword evidence="2" id="KW-0479">Metal-binding</keyword>
<keyword evidence="4" id="KW-0560">Oxidoreductase</keyword>
<evidence type="ECO:0000256" key="4">
    <source>
        <dbReference type="ARBA" id="ARBA00023002"/>
    </source>
</evidence>
<dbReference type="Proteomes" id="UP001212411">
    <property type="component" value="Chromosome 3"/>
</dbReference>
<evidence type="ECO:0000256" key="2">
    <source>
        <dbReference type="ARBA" id="ARBA00022723"/>
    </source>
</evidence>
<sequence>MIQNTFGKKVLKVIDNKIALKWYPLTKGNPKSTNLLFFNNHGGPEQTHFEEVPVPEPASDEVLVNIKYSGVCHTDLHALQGDWPLDVILPVVGGHEGTGI</sequence>
<accession>A0AAE9WG37</accession>
<dbReference type="PANTHER" id="PTHR42940">
    <property type="entry name" value="ALCOHOL DEHYDROGENASE 1-RELATED"/>
    <property type="match status" value="1"/>
</dbReference>
<dbReference type="InterPro" id="IPR013154">
    <property type="entry name" value="ADH-like_N"/>
</dbReference>
<keyword evidence="3" id="KW-0862">Zinc</keyword>
<name>A0AAE9WG37_9SCHI</name>
<evidence type="ECO:0000256" key="1">
    <source>
        <dbReference type="ARBA" id="ARBA00001947"/>
    </source>
</evidence>
<dbReference type="GO" id="GO:0004022">
    <property type="term" value="F:alcohol dehydrogenase (NAD+) activity"/>
    <property type="evidence" value="ECO:0007669"/>
    <property type="project" value="TreeGrafter"/>
</dbReference>
<dbReference type="Pfam" id="PF08240">
    <property type="entry name" value="ADH_N"/>
    <property type="match status" value="1"/>
</dbReference>
<keyword evidence="8" id="KW-1185">Reference proteome</keyword>
<evidence type="ECO:0000256" key="5">
    <source>
        <dbReference type="ARBA" id="ARBA00023027"/>
    </source>
</evidence>
<evidence type="ECO:0000313" key="7">
    <source>
        <dbReference type="EMBL" id="WBW75629.1"/>
    </source>
</evidence>
<evidence type="ECO:0000313" key="8">
    <source>
        <dbReference type="Proteomes" id="UP001212411"/>
    </source>
</evidence>
<dbReference type="SUPFAM" id="SSF50129">
    <property type="entry name" value="GroES-like"/>
    <property type="match status" value="1"/>
</dbReference>
<dbReference type="InterPro" id="IPR011032">
    <property type="entry name" value="GroES-like_sf"/>
</dbReference>
<protein>
    <submittedName>
        <fullName evidence="7">Alcohol dehydrogenase Adh1-like</fullName>
    </submittedName>
</protein>
<organism evidence="7 8">
    <name type="scientific">Schizosaccharomyces osmophilus</name>
    <dbReference type="NCBI Taxonomy" id="2545709"/>
    <lineage>
        <taxon>Eukaryota</taxon>
        <taxon>Fungi</taxon>
        <taxon>Dikarya</taxon>
        <taxon>Ascomycota</taxon>
        <taxon>Taphrinomycotina</taxon>
        <taxon>Schizosaccharomycetes</taxon>
        <taxon>Schizosaccharomycetales</taxon>
        <taxon>Schizosaccharomycetaceae</taxon>
        <taxon>Schizosaccharomyces</taxon>
    </lineage>
</organism>
<dbReference type="Gene3D" id="3.90.180.10">
    <property type="entry name" value="Medium-chain alcohol dehydrogenases, catalytic domain"/>
    <property type="match status" value="1"/>
</dbReference>
<feature type="domain" description="Alcohol dehydrogenase-like N-terminal" evidence="6">
    <location>
        <begin position="59"/>
        <end position="100"/>
    </location>
</feature>
<gene>
    <name evidence="7" type="ORF">SOMG_04919</name>
</gene>
<dbReference type="GO" id="GO:0005737">
    <property type="term" value="C:cytoplasm"/>
    <property type="evidence" value="ECO:0007669"/>
    <property type="project" value="TreeGrafter"/>
</dbReference>
<evidence type="ECO:0000259" key="6">
    <source>
        <dbReference type="Pfam" id="PF08240"/>
    </source>
</evidence>
<reference evidence="7 8" key="1">
    <citation type="journal article" date="2023" name="G3 (Bethesda)">
        <title>A high-quality reference genome for the fission yeast Schizosaccharomyces osmophilus.</title>
        <authorList>
            <person name="Jia G.S."/>
            <person name="Zhang W.C."/>
            <person name="Liang Y."/>
            <person name="Liu X.H."/>
            <person name="Rhind N."/>
            <person name="Pidoux A."/>
            <person name="Brysch-Herzberg M."/>
            <person name="Du L.L."/>
        </authorList>
    </citation>
    <scope>NUCLEOTIDE SEQUENCE [LARGE SCALE GENOMIC DNA]</scope>
    <source>
        <strain evidence="7 8">CBS 15793</strain>
    </source>
</reference>
<dbReference type="AlphaFoldDB" id="A0AAE9WG37"/>